<dbReference type="Pfam" id="PF13966">
    <property type="entry name" value="zf-RVT"/>
    <property type="match status" value="1"/>
</dbReference>
<dbReference type="Proteomes" id="UP001234989">
    <property type="component" value="Chromosome 10"/>
</dbReference>
<evidence type="ECO:0000313" key="2">
    <source>
        <dbReference type="EMBL" id="WMV49975.1"/>
    </source>
</evidence>
<organism evidence="2 3">
    <name type="scientific">Solanum verrucosum</name>
    <dbReference type="NCBI Taxonomy" id="315347"/>
    <lineage>
        <taxon>Eukaryota</taxon>
        <taxon>Viridiplantae</taxon>
        <taxon>Streptophyta</taxon>
        <taxon>Embryophyta</taxon>
        <taxon>Tracheophyta</taxon>
        <taxon>Spermatophyta</taxon>
        <taxon>Magnoliopsida</taxon>
        <taxon>eudicotyledons</taxon>
        <taxon>Gunneridae</taxon>
        <taxon>Pentapetalae</taxon>
        <taxon>asterids</taxon>
        <taxon>lamiids</taxon>
        <taxon>Solanales</taxon>
        <taxon>Solanaceae</taxon>
        <taxon>Solanoideae</taxon>
        <taxon>Solaneae</taxon>
        <taxon>Solanum</taxon>
    </lineage>
</organism>
<dbReference type="InterPro" id="IPR026960">
    <property type="entry name" value="RVT-Znf"/>
</dbReference>
<keyword evidence="3" id="KW-1185">Reference proteome</keyword>
<protein>
    <recommendedName>
        <fullName evidence="1">Reverse transcriptase zinc-binding domain-containing protein</fullName>
    </recommendedName>
</protein>
<accession>A0AAF0UNY1</accession>
<evidence type="ECO:0000313" key="3">
    <source>
        <dbReference type="Proteomes" id="UP001234989"/>
    </source>
</evidence>
<dbReference type="EMBL" id="CP133621">
    <property type="protein sequence ID" value="WMV49975.1"/>
    <property type="molecule type" value="Genomic_DNA"/>
</dbReference>
<sequence length="334" mass="38357">MIQQNSEENRTTLHGLNDEYIKFMKLEEAILRQKTESQWFNEGDANSKYFHALIRGRRRRFFIHKILKDDDEWIQGDEQNAEAACEHFQDIGARQSSIIDEKPLNCIPKMVTQAQNDELQAITTVELELAFWVRCVCLSSISNGGCFGPNKLCGATSSRKSIVKDLIRKIRSGTYSFWWDNWLGVGPLVHYSTDSNRFNTATISDFMVNGQWDIERVIQQAPPTHVPSILATQLHLQHGLPDLPIQSLTTNGEFSCSSAWNEIRQKETKTKINTSTSHKNNLFKCSFFLWSAIRSKLPTNEKISSFGEEPSDRYCYNNPGMDTIEHTLYYGKFP</sequence>
<name>A0AAF0UNY1_SOLVR</name>
<reference evidence="2" key="1">
    <citation type="submission" date="2023-08" db="EMBL/GenBank/DDBJ databases">
        <title>A de novo genome assembly of Solanum verrucosum Schlechtendal, a Mexican diploid species geographically isolated from the other diploid A-genome species in potato relatives.</title>
        <authorList>
            <person name="Hosaka K."/>
        </authorList>
    </citation>
    <scope>NUCLEOTIDE SEQUENCE</scope>
    <source>
        <tissue evidence="2">Young leaves</tissue>
    </source>
</reference>
<gene>
    <name evidence="2" type="ORF">MTR67_043360</name>
</gene>
<feature type="domain" description="Reverse transcriptase zinc-binding" evidence="1">
    <location>
        <begin position="254"/>
        <end position="332"/>
    </location>
</feature>
<dbReference type="AlphaFoldDB" id="A0AAF0UNY1"/>
<evidence type="ECO:0000259" key="1">
    <source>
        <dbReference type="Pfam" id="PF13966"/>
    </source>
</evidence>
<proteinExistence type="predicted"/>